<proteinExistence type="predicted"/>
<dbReference type="Proteomes" id="UP000179164">
    <property type="component" value="Unassembled WGS sequence"/>
</dbReference>
<dbReference type="AlphaFoldDB" id="A0A1G2B1K0"/>
<name>A0A1G2B1K0_9BACT</name>
<reference evidence="1 2" key="1">
    <citation type="journal article" date="2016" name="Nat. Commun.">
        <title>Thousands of microbial genomes shed light on interconnected biogeochemical processes in an aquifer system.</title>
        <authorList>
            <person name="Anantharaman K."/>
            <person name="Brown C.T."/>
            <person name="Hug L.A."/>
            <person name="Sharon I."/>
            <person name="Castelle C.J."/>
            <person name="Probst A.J."/>
            <person name="Thomas B.C."/>
            <person name="Singh A."/>
            <person name="Wilkins M.J."/>
            <person name="Karaoz U."/>
            <person name="Brodie E.L."/>
            <person name="Williams K.H."/>
            <person name="Hubbard S.S."/>
            <person name="Banfield J.F."/>
        </authorList>
    </citation>
    <scope>NUCLEOTIDE SEQUENCE [LARGE SCALE GENOMIC DNA]</scope>
</reference>
<organism evidence="1 2">
    <name type="scientific">Candidatus Kerfeldbacteria bacterium RIFCSPLOWO2_01_FULL_48_11</name>
    <dbReference type="NCBI Taxonomy" id="1798543"/>
    <lineage>
        <taxon>Bacteria</taxon>
        <taxon>Candidatus Kerfeldiibacteriota</taxon>
    </lineage>
</organism>
<evidence type="ECO:0000313" key="2">
    <source>
        <dbReference type="Proteomes" id="UP000179164"/>
    </source>
</evidence>
<dbReference type="EMBL" id="MHKE01000016">
    <property type="protein sequence ID" value="OGY83028.1"/>
    <property type="molecule type" value="Genomic_DNA"/>
</dbReference>
<evidence type="ECO:0000313" key="1">
    <source>
        <dbReference type="EMBL" id="OGY83028.1"/>
    </source>
</evidence>
<accession>A0A1G2B1K0</accession>
<protein>
    <submittedName>
        <fullName evidence="1">Uncharacterized protein</fullName>
    </submittedName>
</protein>
<comment type="caution">
    <text evidence="1">The sequence shown here is derived from an EMBL/GenBank/DDBJ whole genome shotgun (WGS) entry which is preliminary data.</text>
</comment>
<sequence>MALNLQSVIELAITQVDHLLLVIKEPAGDHVLEALVQYAISQHPRNTSKAAIMVLSDLMQTLRKLESGLNVDQSGVIPKPIDKKTILETLKSQLEVITEVMDRGRPSACRVNVHAEMYAQLAVSQPTDAAFNAIGCAVHMLRINQQAHAHQHA</sequence>
<gene>
    <name evidence="1" type="ORF">A2898_00710</name>
</gene>